<dbReference type="RefSeq" id="WP_106523007.1">
    <property type="nucleotide sequence ID" value="NZ_PYGD01000004.1"/>
</dbReference>
<gene>
    <name evidence="3" type="ORF">B0I18_10419</name>
</gene>
<feature type="transmembrane region" description="Helical" evidence="1">
    <location>
        <begin position="225"/>
        <end position="246"/>
    </location>
</feature>
<evidence type="ECO:0000256" key="1">
    <source>
        <dbReference type="SAM" id="Phobius"/>
    </source>
</evidence>
<feature type="transmembrane region" description="Helical" evidence="1">
    <location>
        <begin position="267"/>
        <end position="286"/>
    </location>
</feature>
<dbReference type="GO" id="GO:0004175">
    <property type="term" value="F:endopeptidase activity"/>
    <property type="evidence" value="ECO:0007669"/>
    <property type="project" value="UniProtKB-ARBA"/>
</dbReference>
<dbReference type="GO" id="GO:0080120">
    <property type="term" value="P:CAAX-box protein maturation"/>
    <property type="evidence" value="ECO:0007669"/>
    <property type="project" value="UniProtKB-ARBA"/>
</dbReference>
<protein>
    <recommendedName>
        <fullName evidence="2">CAAX prenyl protease 2/Lysostaphin resistance protein A-like domain-containing protein</fullName>
    </recommendedName>
</protein>
<organism evidence="3 4">
    <name type="scientific">Taibaiella chishuiensis</name>
    <dbReference type="NCBI Taxonomy" id="1434707"/>
    <lineage>
        <taxon>Bacteria</taxon>
        <taxon>Pseudomonadati</taxon>
        <taxon>Bacteroidota</taxon>
        <taxon>Chitinophagia</taxon>
        <taxon>Chitinophagales</taxon>
        <taxon>Chitinophagaceae</taxon>
        <taxon>Taibaiella</taxon>
    </lineage>
</organism>
<dbReference type="EMBL" id="PYGD01000004">
    <property type="protein sequence ID" value="PSK91925.1"/>
    <property type="molecule type" value="Genomic_DNA"/>
</dbReference>
<keyword evidence="4" id="KW-1185">Reference proteome</keyword>
<proteinExistence type="predicted"/>
<evidence type="ECO:0000259" key="2">
    <source>
        <dbReference type="Pfam" id="PF02517"/>
    </source>
</evidence>
<dbReference type="AlphaFoldDB" id="A0A2P8D3Y4"/>
<dbReference type="InterPro" id="IPR003675">
    <property type="entry name" value="Rce1/LyrA-like_dom"/>
</dbReference>
<feature type="transmembrane region" description="Helical" evidence="1">
    <location>
        <begin position="146"/>
        <end position="172"/>
    </location>
</feature>
<sequence length="316" mass="35379">MFKKYLRVQPSAIQLLIFLSFWSVLQLLFTAALPLIAQRSTGLTIPDFSKFYNTQIQNYPQLMIWMQALGALVGFLLPAVVFAYLAAPEPFRYLGFVKPKRKGQLLWVVLLALAMLPVVSVLGSWIKELDLGEVADEMEKRREQMIQLYLQSGTVLDLLGNVVFIALIPAICEEVFFRGVVQRFAHTWLRKTGLTIAVSAIIFALFHASLYQLLPIMLAGAVLAWVYHITSSLWLNILLHLIFNALQVVLATYENTSPQLQALDKNTGATIGFFAGGLVVALLAIWQLNRARTPLPADWSVVYPDTELQSNDQSPA</sequence>
<name>A0A2P8D3Y4_9BACT</name>
<dbReference type="Pfam" id="PF02517">
    <property type="entry name" value="Rce1-like"/>
    <property type="match status" value="1"/>
</dbReference>
<keyword evidence="1" id="KW-1133">Transmembrane helix</keyword>
<feature type="transmembrane region" description="Helical" evidence="1">
    <location>
        <begin position="62"/>
        <end position="85"/>
    </location>
</feature>
<dbReference type="PANTHER" id="PTHR36435">
    <property type="entry name" value="SLR1288 PROTEIN"/>
    <property type="match status" value="1"/>
</dbReference>
<feature type="transmembrane region" description="Helical" evidence="1">
    <location>
        <begin position="12"/>
        <end position="37"/>
    </location>
</feature>
<feature type="domain" description="CAAX prenyl protease 2/Lysostaphin resistance protein A-like" evidence="2">
    <location>
        <begin position="159"/>
        <end position="246"/>
    </location>
</feature>
<feature type="transmembrane region" description="Helical" evidence="1">
    <location>
        <begin position="105"/>
        <end position="126"/>
    </location>
</feature>
<dbReference type="Proteomes" id="UP000240572">
    <property type="component" value="Unassembled WGS sequence"/>
</dbReference>
<dbReference type="OrthoDB" id="1523022at2"/>
<comment type="caution">
    <text evidence="3">The sequence shown here is derived from an EMBL/GenBank/DDBJ whole genome shotgun (WGS) entry which is preliminary data.</text>
</comment>
<dbReference type="PANTHER" id="PTHR36435:SF1">
    <property type="entry name" value="CAAX AMINO TERMINAL PROTEASE FAMILY PROTEIN"/>
    <property type="match status" value="1"/>
</dbReference>
<keyword evidence="1" id="KW-0472">Membrane</keyword>
<accession>A0A2P8D3Y4</accession>
<dbReference type="InterPro" id="IPR052710">
    <property type="entry name" value="CAAX_protease"/>
</dbReference>
<evidence type="ECO:0000313" key="4">
    <source>
        <dbReference type="Proteomes" id="UP000240572"/>
    </source>
</evidence>
<feature type="transmembrane region" description="Helical" evidence="1">
    <location>
        <begin position="193"/>
        <end position="213"/>
    </location>
</feature>
<reference evidence="3 4" key="1">
    <citation type="submission" date="2018-03" db="EMBL/GenBank/DDBJ databases">
        <title>Genomic Encyclopedia of Type Strains, Phase III (KMG-III): the genomes of soil and plant-associated and newly described type strains.</title>
        <authorList>
            <person name="Whitman W."/>
        </authorList>
    </citation>
    <scope>NUCLEOTIDE SEQUENCE [LARGE SCALE GENOMIC DNA]</scope>
    <source>
        <strain evidence="3 4">CGMCC 1.12700</strain>
    </source>
</reference>
<evidence type="ECO:0000313" key="3">
    <source>
        <dbReference type="EMBL" id="PSK91925.1"/>
    </source>
</evidence>
<keyword evidence="1" id="KW-0812">Transmembrane</keyword>